<sequence length="189" mass="21721">MSKSSKPDHLPEEAEQLISTLKSRFEKNMNRHIGLDWVKIESKLKSNDEKLGALYEMEHSGGEPDVVGVESKTGEYLFYDCSTESPKERRSICYDKKGWESRKENRPKGNAVDMAAEMGIEILTEEEYRNLQKLGDFDTKTSSWLKTPEAIRKFGGSIFGDRRYHHVFIYHNGAQSYYAGRGFRGVVRV</sequence>
<evidence type="ECO:0000313" key="1">
    <source>
        <dbReference type="EMBL" id="NEN25033.1"/>
    </source>
</evidence>
<dbReference type="AlphaFoldDB" id="A0A7K3WTL1"/>
<protein>
    <submittedName>
        <fullName evidence="1">DUF4256 domain-containing protein</fullName>
    </submittedName>
</protein>
<name>A0A7K3WTL1_9FLAO</name>
<gene>
    <name evidence="1" type="ORF">G3O08_16145</name>
</gene>
<comment type="caution">
    <text evidence="1">The sequence shown here is derived from an EMBL/GenBank/DDBJ whole genome shotgun (WGS) entry which is preliminary data.</text>
</comment>
<proteinExistence type="predicted"/>
<organism evidence="1 2">
    <name type="scientific">Cryomorpha ignava</name>
    <dbReference type="NCBI Taxonomy" id="101383"/>
    <lineage>
        <taxon>Bacteria</taxon>
        <taxon>Pseudomonadati</taxon>
        <taxon>Bacteroidota</taxon>
        <taxon>Flavobacteriia</taxon>
        <taxon>Flavobacteriales</taxon>
        <taxon>Cryomorphaceae</taxon>
        <taxon>Cryomorpha</taxon>
    </lineage>
</organism>
<dbReference type="EMBL" id="JAAGVY010000038">
    <property type="protein sequence ID" value="NEN25033.1"/>
    <property type="molecule type" value="Genomic_DNA"/>
</dbReference>
<keyword evidence="2" id="KW-1185">Reference proteome</keyword>
<reference evidence="1 2" key="1">
    <citation type="submission" date="2020-02" db="EMBL/GenBank/DDBJ databases">
        <title>Out from the shadows clarifying the taxonomy of the family Cryomorphaceae and related taxa by utilizing the GTDB taxonomic framework.</title>
        <authorList>
            <person name="Bowman J.P."/>
        </authorList>
    </citation>
    <scope>NUCLEOTIDE SEQUENCE [LARGE SCALE GENOMIC DNA]</scope>
    <source>
        <strain evidence="1 2">QSSC 1-22</strain>
    </source>
</reference>
<accession>A0A7K3WTL1</accession>
<dbReference type="Proteomes" id="UP000486602">
    <property type="component" value="Unassembled WGS sequence"/>
</dbReference>
<dbReference type="Pfam" id="PF14066">
    <property type="entry name" value="DUF4256"/>
    <property type="match status" value="1"/>
</dbReference>
<evidence type="ECO:0000313" key="2">
    <source>
        <dbReference type="Proteomes" id="UP000486602"/>
    </source>
</evidence>
<dbReference type="RefSeq" id="WP_163286447.1">
    <property type="nucleotide sequence ID" value="NZ_JAAGVY010000038.1"/>
</dbReference>
<dbReference type="InterPro" id="IPR025352">
    <property type="entry name" value="DUF4256"/>
</dbReference>